<dbReference type="AlphaFoldDB" id="A0AAV7UJP7"/>
<protein>
    <submittedName>
        <fullName evidence="2">Uncharacterized protein</fullName>
    </submittedName>
</protein>
<dbReference type="EMBL" id="JANPWB010000005">
    <property type="protein sequence ID" value="KAJ1188941.1"/>
    <property type="molecule type" value="Genomic_DNA"/>
</dbReference>
<proteinExistence type="predicted"/>
<gene>
    <name evidence="2" type="ORF">NDU88_005697</name>
</gene>
<keyword evidence="3" id="KW-1185">Reference proteome</keyword>
<accession>A0AAV7UJP7</accession>
<name>A0AAV7UJP7_PLEWA</name>
<sequence>MSVRIDLVSSVREKMEASIPSILRLTTVISCSIRSIVAGGGRHPHPVGPCPSGPGRLSSVFGAEQAPSTEARGGFSRRPLSVPPSPILLQSQRSSEAGLPARPALTGPRRMPGCNTAPGAGLVVPVALRPRVSLSSNSLGLVAETFEALGSQGTSEGRWVGSADAVRPLPPPRVRLGTELWG</sequence>
<evidence type="ECO:0000256" key="1">
    <source>
        <dbReference type="SAM" id="MobiDB-lite"/>
    </source>
</evidence>
<comment type="caution">
    <text evidence="2">The sequence shown here is derived from an EMBL/GenBank/DDBJ whole genome shotgun (WGS) entry which is preliminary data.</text>
</comment>
<organism evidence="2 3">
    <name type="scientific">Pleurodeles waltl</name>
    <name type="common">Iberian ribbed newt</name>
    <dbReference type="NCBI Taxonomy" id="8319"/>
    <lineage>
        <taxon>Eukaryota</taxon>
        <taxon>Metazoa</taxon>
        <taxon>Chordata</taxon>
        <taxon>Craniata</taxon>
        <taxon>Vertebrata</taxon>
        <taxon>Euteleostomi</taxon>
        <taxon>Amphibia</taxon>
        <taxon>Batrachia</taxon>
        <taxon>Caudata</taxon>
        <taxon>Salamandroidea</taxon>
        <taxon>Salamandridae</taxon>
        <taxon>Pleurodelinae</taxon>
        <taxon>Pleurodeles</taxon>
    </lineage>
</organism>
<feature type="region of interest" description="Disordered" evidence="1">
    <location>
        <begin position="53"/>
        <end position="110"/>
    </location>
</feature>
<dbReference type="Proteomes" id="UP001066276">
    <property type="component" value="Chromosome 3_1"/>
</dbReference>
<evidence type="ECO:0000313" key="2">
    <source>
        <dbReference type="EMBL" id="KAJ1188941.1"/>
    </source>
</evidence>
<evidence type="ECO:0000313" key="3">
    <source>
        <dbReference type="Proteomes" id="UP001066276"/>
    </source>
</evidence>
<reference evidence="2" key="1">
    <citation type="journal article" date="2022" name="bioRxiv">
        <title>Sequencing and chromosome-scale assembly of the giantPleurodeles waltlgenome.</title>
        <authorList>
            <person name="Brown T."/>
            <person name="Elewa A."/>
            <person name="Iarovenko S."/>
            <person name="Subramanian E."/>
            <person name="Araus A.J."/>
            <person name="Petzold A."/>
            <person name="Susuki M."/>
            <person name="Suzuki K.-i.T."/>
            <person name="Hayashi T."/>
            <person name="Toyoda A."/>
            <person name="Oliveira C."/>
            <person name="Osipova E."/>
            <person name="Leigh N.D."/>
            <person name="Simon A."/>
            <person name="Yun M.H."/>
        </authorList>
    </citation>
    <scope>NUCLEOTIDE SEQUENCE</scope>
    <source>
        <strain evidence="2">20211129_DDA</strain>
        <tissue evidence="2">Liver</tissue>
    </source>
</reference>